<dbReference type="CDD" id="cd08760">
    <property type="entry name" value="Cyt_b561_FRRS1_like"/>
    <property type="match status" value="1"/>
</dbReference>
<evidence type="ECO:0000259" key="15">
    <source>
        <dbReference type="PROSITE" id="PS51384"/>
    </source>
</evidence>
<feature type="transmembrane region" description="Helical" evidence="11">
    <location>
        <begin position="357"/>
        <end position="378"/>
    </location>
</feature>
<sequence length="1008" mass="112326">MLTSTNTMRAIAIAAFAFLAITISVGADLNKLPPPEIPLLTVFDQVEKGFDESGAYALYWSIEHITTPNETLHAALVFNATKYFSFNIDDGPERSIYGMWVGIGWGSSMLSSESLLIRVHPTTGVVIPFESIPSGYYSSPINSPNKVISLNGMIQEIFGQTMVVEFRRPTKLPKSIYHASIDITAPQHHIFAFNPHPNPGSEGGWRDHHGKHRGAYQIVYSSGMASSIDPDSIYVKRIHGIAMVITWMFLFPSSIFFTRYFRSVTPWMRVHIFINSTGAIFGAFASTIYVINSLSNNFARNPHTSLIFRPHSILGLCLIAGVFMQGVLGIANRYYLKTDSFSVDRSRFCIVRFVHNWLGRVLVLVAFFQIGLGLQIIYPFRDIQFHGFAAWTVYFIVISFWTILFVGTEVYYQYVLVNTSKRIVIDQHGKRRVIGAGNDVVAYSSLPSAGGRANTINQLNKESLTLSTDLKPYTWDEINHNVQLGNLLVVANCRYVYCIDSWINSHPGGQLILHSVAGTDITNDYFSEAGYDADAFVPSPAVKVRSLSGPNVRQLPRNDTERYAESIMYLRTQESLSTLQNYFGTDQIPLYPPSSRSSIASQRHMVDEKEWQYIVRARRTHVHTRLAIKKLSTLIVGRLVTSSGSDSRVSSNSSLLSPTEVLFEPTEYRRYALVSSVLETPQGTVTPIYRLKLCLLYPYDVRSGEPKHFFPGQSIELQARVNGNFISRFYTPIKGNPTCFEIFVKMYPSGGIVSPFLSRQKLGERQLKVRGPFGVPVVHPGNTSILDSGTKTTPTVFYDRLVLIGGGSGLVASIQFIQTLLLPTLTPISVWQAYESTDPDELTLRVGDWVMARHHYLDGWAEGVNLTTQQEGLFPLPVTVPCPGSALRISIINATQSPFEIFANDIISGAMLAYPQHIQITHCFSRGGVSDGQTMDNIPGEAVQGRISPYVINQALQFVQWKPRPHGSSQRLVICGSKSFQGDIYDMACSSCGVEYNDVVILSDDIRA</sequence>
<keyword evidence="3 10" id="KW-0728">SH3 domain</keyword>
<evidence type="ECO:0008006" key="18">
    <source>
        <dbReference type="Google" id="ProtNLM"/>
    </source>
</evidence>
<evidence type="ECO:0000259" key="13">
    <source>
        <dbReference type="PROSITE" id="PS50255"/>
    </source>
</evidence>
<dbReference type="SUPFAM" id="SSF55856">
    <property type="entry name" value="Cytochrome b5-like heme/steroid binding domain"/>
    <property type="match status" value="1"/>
</dbReference>
<dbReference type="Pfam" id="PF00173">
    <property type="entry name" value="Cyt-b5"/>
    <property type="match status" value="1"/>
</dbReference>
<dbReference type="InterPro" id="IPR017938">
    <property type="entry name" value="Riboflavin_synthase-like_b-brl"/>
</dbReference>
<keyword evidence="9 11" id="KW-0472">Membrane</keyword>
<dbReference type="InterPro" id="IPR036028">
    <property type="entry name" value="SH3-like_dom_sf"/>
</dbReference>
<dbReference type="PROSITE" id="PS51384">
    <property type="entry name" value="FAD_FR"/>
    <property type="match status" value="1"/>
</dbReference>
<dbReference type="InterPro" id="IPR001452">
    <property type="entry name" value="SH3_domain"/>
</dbReference>
<evidence type="ECO:0000256" key="9">
    <source>
        <dbReference type="ARBA" id="ARBA00023136"/>
    </source>
</evidence>
<evidence type="ECO:0000256" key="10">
    <source>
        <dbReference type="PROSITE-ProRule" id="PRU00192"/>
    </source>
</evidence>
<comment type="caution">
    <text evidence="16">The sequence shown here is derived from an EMBL/GenBank/DDBJ whole genome shotgun (WGS) entry which is preliminary data.</text>
</comment>
<organism evidence="16 17">
    <name type="scientific">Batrachochytrium salamandrivorans</name>
    <dbReference type="NCBI Taxonomy" id="1357716"/>
    <lineage>
        <taxon>Eukaryota</taxon>
        <taxon>Fungi</taxon>
        <taxon>Fungi incertae sedis</taxon>
        <taxon>Chytridiomycota</taxon>
        <taxon>Chytridiomycota incertae sedis</taxon>
        <taxon>Chytridiomycetes</taxon>
        <taxon>Rhizophydiales</taxon>
        <taxon>Rhizophydiales incertae sedis</taxon>
        <taxon>Batrachochytrium</taxon>
    </lineage>
</organism>
<evidence type="ECO:0000256" key="7">
    <source>
        <dbReference type="ARBA" id="ARBA00022989"/>
    </source>
</evidence>
<dbReference type="PANTHER" id="PTHR23130:SF171">
    <property type="entry name" value="OS01G0895300 PROTEIN"/>
    <property type="match status" value="1"/>
</dbReference>
<feature type="transmembrane region" description="Helical" evidence="11">
    <location>
        <begin position="238"/>
        <end position="258"/>
    </location>
</feature>
<comment type="cofactor">
    <cofactor evidence="1">
        <name>FAD</name>
        <dbReference type="ChEBI" id="CHEBI:57692"/>
    </cofactor>
</comment>
<feature type="domain" description="Cytochrome b561" evidence="14">
    <location>
        <begin position="201"/>
        <end position="417"/>
    </location>
</feature>
<feature type="domain" description="FAD-binding FR-type" evidence="15">
    <location>
        <begin position="666"/>
        <end position="779"/>
    </location>
</feature>
<feature type="transmembrane region" description="Helical" evidence="11">
    <location>
        <begin position="311"/>
        <end position="336"/>
    </location>
</feature>
<keyword evidence="8" id="KW-0560">Oxidoreductase</keyword>
<evidence type="ECO:0000256" key="3">
    <source>
        <dbReference type="ARBA" id="ARBA00022443"/>
    </source>
</evidence>
<dbReference type="Gene3D" id="2.40.30.10">
    <property type="entry name" value="Translation factors"/>
    <property type="match status" value="1"/>
</dbReference>
<name>A0ABQ8F8F2_9FUNG</name>
<evidence type="ECO:0000256" key="5">
    <source>
        <dbReference type="ARBA" id="ARBA00022692"/>
    </source>
</evidence>
<evidence type="ECO:0000256" key="2">
    <source>
        <dbReference type="ARBA" id="ARBA00004370"/>
    </source>
</evidence>
<evidence type="ECO:0000313" key="16">
    <source>
        <dbReference type="EMBL" id="KAH6594017.1"/>
    </source>
</evidence>
<dbReference type="Gene3D" id="2.30.30.40">
    <property type="entry name" value="SH3 Domains"/>
    <property type="match status" value="1"/>
</dbReference>
<accession>A0ABQ8F8F2</accession>
<dbReference type="SUPFAM" id="SSF50044">
    <property type="entry name" value="SH3-domain"/>
    <property type="match status" value="1"/>
</dbReference>
<dbReference type="Proteomes" id="UP001648503">
    <property type="component" value="Unassembled WGS sequence"/>
</dbReference>
<keyword evidence="7 11" id="KW-1133">Transmembrane helix</keyword>
<evidence type="ECO:0000259" key="12">
    <source>
        <dbReference type="PROSITE" id="PS50002"/>
    </source>
</evidence>
<evidence type="ECO:0000256" key="1">
    <source>
        <dbReference type="ARBA" id="ARBA00001974"/>
    </source>
</evidence>
<dbReference type="Gene3D" id="3.10.120.10">
    <property type="entry name" value="Cytochrome b5-like heme/steroid binding domain"/>
    <property type="match status" value="1"/>
</dbReference>
<dbReference type="PROSITE" id="PS50255">
    <property type="entry name" value="CYTOCHROME_B5_2"/>
    <property type="match status" value="1"/>
</dbReference>
<dbReference type="PANTHER" id="PTHR23130">
    <property type="entry name" value="CYTOCHROME B561 AND DOMON DOMAIN-CONTAINING PROTEIN"/>
    <property type="match status" value="1"/>
</dbReference>
<evidence type="ECO:0000256" key="6">
    <source>
        <dbReference type="ARBA" id="ARBA00022982"/>
    </source>
</evidence>
<keyword evidence="4" id="KW-0813">Transport</keyword>
<keyword evidence="6" id="KW-0249">Electron transport</keyword>
<dbReference type="InterPro" id="IPR001199">
    <property type="entry name" value="Cyt_B5-like_heme/steroid-bd"/>
</dbReference>
<dbReference type="Gene3D" id="1.20.120.1770">
    <property type="match status" value="1"/>
</dbReference>
<evidence type="ECO:0000256" key="11">
    <source>
        <dbReference type="SAM" id="Phobius"/>
    </source>
</evidence>
<dbReference type="Pfam" id="PF00970">
    <property type="entry name" value="FAD_binding_6"/>
    <property type="match status" value="1"/>
</dbReference>
<feature type="domain" description="SH3" evidence="12">
    <location>
        <begin position="823"/>
        <end position="884"/>
    </location>
</feature>
<dbReference type="SMART" id="SM00326">
    <property type="entry name" value="SH3"/>
    <property type="match status" value="1"/>
</dbReference>
<protein>
    <recommendedName>
        <fullName evidence="18">Cytochrome b5 heme-binding domain-containing protein</fullName>
    </recommendedName>
</protein>
<comment type="subcellular location">
    <subcellularLocation>
        <location evidence="2">Membrane</location>
    </subcellularLocation>
</comment>
<feature type="domain" description="Cytochrome b5 heme-binding" evidence="13">
    <location>
        <begin position="470"/>
        <end position="548"/>
    </location>
</feature>
<proteinExistence type="predicted"/>
<evidence type="ECO:0000259" key="14">
    <source>
        <dbReference type="PROSITE" id="PS50939"/>
    </source>
</evidence>
<feature type="transmembrane region" description="Helical" evidence="11">
    <location>
        <begin position="390"/>
        <end position="412"/>
    </location>
</feature>
<keyword evidence="5 11" id="KW-0812">Transmembrane</keyword>
<dbReference type="SUPFAM" id="SSF63380">
    <property type="entry name" value="Riboflavin synthase domain-like"/>
    <property type="match status" value="1"/>
</dbReference>
<evidence type="ECO:0000313" key="17">
    <source>
        <dbReference type="Proteomes" id="UP001648503"/>
    </source>
</evidence>
<evidence type="ECO:0000256" key="4">
    <source>
        <dbReference type="ARBA" id="ARBA00022448"/>
    </source>
</evidence>
<dbReference type="InterPro" id="IPR036400">
    <property type="entry name" value="Cyt_B5-like_heme/steroid_sf"/>
</dbReference>
<dbReference type="SMART" id="SM00665">
    <property type="entry name" value="B561"/>
    <property type="match status" value="1"/>
</dbReference>
<dbReference type="Pfam" id="PF00018">
    <property type="entry name" value="SH3_1"/>
    <property type="match status" value="1"/>
</dbReference>
<dbReference type="InterPro" id="IPR039261">
    <property type="entry name" value="FNR_nucleotide-bd"/>
</dbReference>
<gene>
    <name evidence="16" type="ORF">BASA50_006923</name>
</gene>
<dbReference type="EMBL" id="JAFCIX010000340">
    <property type="protein sequence ID" value="KAH6594017.1"/>
    <property type="molecule type" value="Genomic_DNA"/>
</dbReference>
<dbReference type="InterPro" id="IPR008333">
    <property type="entry name" value="Cbr1-like_FAD-bd_dom"/>
</dbReference>
<dbReference type="Gene3D" id="3.40.50.80">
    <property type="entry name" value="Nucleotide-binding domain of ferredoxin-NADP reductase (FNR) module"/>
    <property type="match status" value="1"/>
</dbReference>
<reference evidence="16 17" key="1">
    <citation type="submission" date="2021-02" db="EMBL/GenBank/DDBJ databases">
        <title>Variation within the Batrachochytrium salamandrivorans European outbreak.</title>
        <authorList>
            <person name="Kelly M."/>
            <person name="Pasmans F."/>
            <person name="Shea T.P."/>
            <person name="Munoz J.F."/>
            <person name="Carranza S."/>
            <person name="Cuomo C.A."/>
            <person name="Martel A."/>
        </authorList>
    </citation>
    <scope>NUCLEOTIDE SEQUENCE [LARGE SCALE GENOMIC DNA]</scope>
    <source>
        <strain evidence="16 17">AMFP18/2</strain>
    </source>
</reference>
<dbReference type="PROSITE" id="PS50939">
    <property type="entry name" value="CYTOCHROME_B561"/>
    <property type="match status" value="1"/>
</dbReference>
<dbReference type="InterPro" id="IPR006593">
    <property type="entry name" value="Cyt_b561/ferric_Rdtase_TM"/>
</dbReference>
<dbReference type="Pfam" id="PF03188">
    <property type="entry name" value="Cytochrom_B561"/>
    <property type="match status" value="1"/>
</dbReference>
<dbReference type="InterPro" id="IPR017927">
    <property type="entry name" value="FAD-bd_FR_type"/>
</dbReference>
<keyword evidence="17" id="KW-1185">Reference proteome</keyword>
<evidence type="ECO:0000256" key="8">
    <source>
        <dbReference type="ARBA" id="ARBA00023002"/>
    </source>
</evidence>
<dbReference type="PROSITE" id="PS50002">
    <property type="entry name" value="SH3"/>
    <property type="match status" value="1"/>
</dbReference>
<feature type="transmembrane region" description="Helical" evidence="11">
    <location>
        <begin position="270"/>
        <end position="291"/>
    </location>
</feature>